<evidence type="ECO:0000313" key="11">
    <source>
        <dbReference type="EMBL" id="GEO80826.1"/>
    </source>
</evidence>
<evidence type="ECO:0000256" key="1">
    <source>
        <dbReference type="ARBA" id="ARBA00001947"/>
    </source>
</evidence>
<comment type="caution">
    <text evidence="11">The sequence shown here is derived from an EMBL/GenBank/DDBJ whole genome shotgun (WGS) entry which is preliminary data.</text>
</comment>
<dbReference type="InterPro" id="IPR011055">
    <property type="entry name" value="Dup_hybrid_motif"/>
</dbReference>
<keyword evidence="5" id="KW-0378">Hydrolase</keyword>
<comment type="cofactor">
    <cofactor evidence="1">
        <name>Zn(2+)</name>
        <dbReference type="ChEBI" id="CHEBI:29105"/>
    </cofactor>
</comment>
<dbReference type="GO" id="GO:0030313">
    <property type="term" value="C:cell envelope"/>
    <property type="evidence" value="ECO:0007669"/>
    <property type="project" value="UniProtKB-SubCell"/>
</dbReference>
<evidence type="ECO:0000256" key="5">
    <source>
        <dbReference type="ARBA" id="ARBA00022801"/>
    </source>
</evidence>
<feature type="domain" description="M23ase beta-sheet core" evidence="9">
    <location>
        <begin position="381"/>
        <end position="478"/>
    </location>
</feature>
<keyword evidence="7" id="KW-0482">Metalloprotease</keyword>
<feature type="compositionally biased region" description="Low complexity" evidence="8">
    <location>
        <begin position="63"/>
        <end position="77"/>
    </location>
</feature>
<feature type="domain" description="Csd3-like second N-terminal" evidence="10">
    <location>
        <begin position="252"/>
        <end position="369"/>
    </location>
</feature>
<feature type="region of interest" description="Disordered" evidence="8">
    <location>
        <begin position="11"/>
        <end position="150"/>
    </location>
</feature>
<dbReference type="Pfam" id="PF19425">
    <property type="entry name" value="Csd3_N2"/>
    <property type="match status" value="1"/>
</dbReference>
<proteinExistence type="predicted"/>
<evidence type="ECO:0000256" key="6">
    <source>
        <dbReference type="ARBA" id="ARBA00022833"/>
    </source>
</evidence>
<dbReference type="InterPro" id="IPR016047">
    <property type="entry name" value="M23ase_b-sheet_dom"/>
</dbReference>
<reference evidence="11 12" key="1">
    <citation type="submission" date="2019-07" db="EMBL/GenBank/DDBJ databases">
        <title>Whole genome shotgun sequence of Rhodospirillum oryzae NBRC 107573.</title>
        <authorList>
            <person name="Hosoyama A."/>
            <person name="Uohara A."/>
            <person name="Ohji S."/>
            <person name="Ichikawa N."/>
        </authorList>
    </citation>
    <scope>NUCLEOTIDE SEQUENCE [LARGE SCALE GENOMIC DNA]</scope>
    <source>
        <strain evidence="11 12">NBRC 107573</strain>
    </source>
</reference>
<dbReference type="CDD" id="cd12797">
    <property type="entry name" value="M23_peptidase"/>
    <property type="match status" value="1"/>
</dbReference>
<keyword evidence="12" id="KW-1185">Reference proteome</keyword>
<dbReference type="SUPFAM" id="SSF51261">
    <property type="entry name" value="Duplicated hybrid motif"/>
    <property type="match status" value="1"/>
</dbReference>
<dbReference type="EMBL" id="BJZO01000017">
    <property type="protein sequence ID" value="GEO80826.1"/>
    <property type="molecule type" value="Genomic_DNA"/>
</dbReference>
<evidence type="ECO:0000256" key="8">
    <source>
        <dbReference type="SAM" id="MobiDB-lite"/>
    </source>
</evidence>
<gene>
    <name evidence="11" type="ORF">ROR02_09570</name>
</gene>
<keyword evidence="3" id="KW-0645">Protease</keyword>
<dbReference type="Proteomes" id="UP000321567">
    <property type="component" value="Unassembled WGS sequence"/>
</dbReference>
<feature type="compositionally biased region" description="Gly residues" evidence="8">
    <location>
        <begin position="13"/>
        <end position="25"/>
    </location>
</feature>
<dbReference type="GO" id="GO:0004222">
    <property type="term" value="F:metalloendopeptidase activity"/>
    <property type="evidence" value="ECO:0007669"/>
    <property type="project" value="TreeGrafter"/>
</dbReference>
<dbReference type="AlphaFoldDB" id="A0A512H5S7"/>
<dbReference type="InterPro" id="IPR050570">
    <property type="entry name" value="Cell_wall_metabolism_enzyme"/>
</dbReference>
<evidence type="ECO:0000259" key="10">
    <source>
        <dbReference type="Pfam" id="PF19425"/>
    </source>
</evidence>
<comment type="subcellular location">
    <subcellularLocation>
        <location evidence="2">Cell envelope</location>
    </subcellularLocation>
</comment>
<organism evidence="11 12">
    <name type="scientific">Pararhodospirillum oryzae</name>
    <dbReference type="NCBI Taxonomy" id="478448"/>
    <lineage>
        <taxon>Bacteria</taxon>
        <taxon>Pseudomonadati</taxon>
        <taxon>Pseudomonadota</taxon>
        <taxon>Alphaproteobacteria</taxon>
        <taxon>Rhodospirillales</taxon>
        <taxon>Rhodospirillaceae</taxon>
        <taxon>Pararhodospirillum</taxon>
    </lineage>
</organism>
<dbReference type="GO" id="GO:0006508">
    <property type="term" value="P:proteolysis"/>
    <property type="evidence" value="ECO:0007669"/>
    <property type="project" value="UniProtKB-KW"/>
</dbReference>
<evidence type="ECO:0000256" key="7">
    <source>
        <dbReference type="ARBA" id="ARBA00023049"/>
    </source>
</evidence>
<dbReference type="GO" id="GO:0046872">
    <property type="term" value="F:metal ion binding"/>
    <property type="evidence" value="ECO:0007669"/>
    <property type="project" value="UniProtKB-KW"/>
</dbReference>
<dbReference type="InterPro" id="IPR045834">
    <property type="entry name" value="Csd3_N2"/>
</dbReference>
<sequence length="522" mass="55554">MGATCGTLAYFGAGLGPLPGTGGTGDPQPAQVALATPLPGDGGQDLPLALREEDHLATVAPRSFAATLPTAPSASPGTEKRQEDTPEPLSPWTTHDTLPSADEAEGTDTTALDDPGDPGDLVSDTDDADASPAVADGAPPDSSDTASSGPIEVTLTVASGETLMGLLIDQDVDRGLAQAAVEALRPVFDPRALRAGQEVTLSYTSSSADDLKWQGLSFEPSVGTTVSLARADDDTITVDKQQAPLVRRVARYDGTIHSSFFEAGMKAGAPQRVLADMIRIFSYDIDFQRDLREQDTFEMFFEQMDTDDGRTVRTGDLLYASMTVSGKRYSLYRFEDSDGGVDYYNEKGEGIRKALLRTPINGARLSSGFGMRRHPILGYSKMHKGVDFAAPTGTPIYAAGDGVIERAGPTNGYGNYIRLRHTAEFSTAYGHMSRFASGMRPGVRVRQGQVIGFVGSTGRSTGPHLHYEILRGNAQVNPMNVRFAASKALLGKDLAAFRKERERIAVAFRNTPSGTKVASAAH</sequence>
<evidence type="ECO:0000313" key="12">
    <source>
        <dbReference type="Proteomes" id="UP000321567"/>
    </source>
</evidence>
<keyword evidence="4" id="KW-0479">Metal-binding</keyword>
<evidence type="ECO:0000256" key="4">
    <source>
        <dbReference type="ARBA" id="ARBA00022723"/>
    </source>
</evidence>
<protein>
    <submittedName>
        <fullName evidence="11">Peptidase M23</fullName>
    </submittedName>
</protein>
<dbReference type="Gene3D" id="2.70.70.10">
    <property type="entry name" value="Glucose Permease (Domain IIA)"/>
    <property type="match status" value="1"/>
</dbReference>
<dbReference type="Gene3D" id="3.10.450.350">
    <property type="match status" value="1"/>
</dbReference>
<keyword evidence="6" id="KW-0862">Zinc</keyword>
<dbReference type="PANTHER" id="PTHR21666">
    <property type="entry name" value="PEPTIDASE-RELATED"/>
    <property type="match status" value="1"/>
</dbReference>
<dbReference type="Pfam" id="PF01551">
    <property type="entry name" value="Peptidase_M23"/>
    <property type="match status" value="1"/>
</dbReference>
<evidence type="ECO:0000256" key="2">
    <source>
        <dbReference type="ARBA" id="ARBA00004196"/>
    </source>
</evidence>
<dbReference type="PANTHER" id="PTHR21666:SF288">
    <property type="entry name" value="CELL DIVISION PROTEIN YTFB"/>
    <property type="match status" value="1"/>
</dbReference>
<accession>A0A512H5S7</accession>
<evidence type="ECO:0000259" key="9">
    <source>
        <dbReference type="Pfam" id="PF01551"/>
    </source>
</evidence>
<evidence type="ECO:0000256" key="3">
    <source>
        <dbReference type="ARBA" id="ARBA00022670"/>
    </source>
</evidence>
<name>A0A512H5S7_9PROT</name>